<dbReference type="EMBL" id="CM037161">
    <property type="protein sequence ID" value="KAH7855314.1"/>
    <property type="molecule type" value="Genomic_DNA"/>
</dbReference>
<organism evidence="1 2">
    <name type="scientific">Vaccinium darrowii</name>
    <dbReference type="NCBI Taxonomy" id="229202"/>
    <lineage>
        <taxon>Eukaryota</taxon>
        <taxon>Viridiplantae</taxon>
        <taxon>Streptophyta</taxon>
        <taxon>Embryophyta</taxon>
        <taxon>Tracheophyta</taxon>
        <taxon>Spermatophyta</taxon>
        <taxon>Magnoliopsida</taxon>
        <taxon>eudicotyledons</taxon>
        <taxon>Gunneridae</taxon>
        <taxon>Pentapetalae</taxon>
        <taxon>asterids</taxon>
        <taxon>Ericales</taxon>
        <taxon>Ericaceae</taxon>
        <taxon>Vaccinioideae</taxon>
        <taxon>Vaccinieae</taxon>
        <taxon>Vaccinium</taxon>
    </lineage>
</organism>
<reference evidence="1 2" key="1">
    <citation type="journal article" date="2021" name="Hortic Res">
        <title>High-quality reference genome and annotation aids understanding of berry development for evergreen blueberry (Vaccinium darrowii).</title>
        <authorList>
            <person name="Yu J."/>
            <person name="Hulse-Kemp A.M."/>
            <person name="Babiker E."/>
            <person name="Staton M."/>
        </authorList>
    </citation>
    <scope>NUCLEOTIDE SEQUENCE [LARGE SCALE GENOMIC DNA]</scope>
    <source>
        <strain evidence="2">cv. NJ 8807/NJ 8810</strain>
        <tissue evidence="1">Young leaf</tissue>
    </source>
</reference>
<evidence type="ECO:0000313" key="1">
    <source>
        <dbReference type="EMBL" id="KAH7855314.1"/>
    </source>
</evidence>
<name>A0ACB7YQ72_9ERIC</name>
<protein>
    <submittedName>
        <fullName evidence="1">Uncharacterized protein</fullName>
    </submittedName>
</protein>
<gene>
    <name evidence="1" type="ORF">Vadar_023599</name>
</gene>
<sequence>MGKNGGNSWLNAVKKAFRSPSKDSEKRSSRRREENEQEDEEKKRGKRKWIFRKPLVQETMIQHNEEKNFRTSGDTSVTSGAETLPKNTVPKATDDKQRRAIAVAMATTAAAEAAVATAQAAVEIIRLSGPSILVRTHFAAITIQTAFRGYLARKALLALKGVVKLQALVRGHNVRRRAKKTLQCMQALVRAQDRVCEQRKRLSYEGSIDSMFSDSNSLWGSHYADRKSISGDSYCAPRSVHEQAAMPPKTKEAAVKRERSLAYAFSNQMWRSGQDQFRGSEEEQLEEKHRLSNQWMTMKQQEKTRRASCDQRDMIKTLEIDTSRPCSYINLNFQRSQNQSYHYHSDSSPLRRRSENLIVNSRTTPSPSKTKPLQVQLASPRCQRQERDYYPQAQTPTVSSVYHHGTGGNANSVPNYMTATESAKARIRSQSAPRHRSVTPEREKLCSAKKQLAFPIPDPYNGVGTSQRGYDDNLRSPSNKSRYRDHSRLEQMSNTSSCYDYLGDEVSSPSISGGRRWLK</sequence>
<dbReference type="Proteomes" id="UP000828048">
    <property type="component" value="Chromosome 11"/>
</dbReference>
<evidence type="ECO:0000313" key="2">
    <source>
        <dbReference type="Proteomes" id="UP000828048"/>
    </source>
</evidence>
<accession>A0ACB7YQ72</accession>
<keyword evidence="2" id="KW-1185">Reference proteome</keyword>
<comment type="caution">
    <text evidence="1">The sequence shown here is derived from an EMBL/GenBank/DDBJ whole genome shotgun (WGS) entry which is preliminary data.</text>
</comment>
<proteinExistence type="predicted"/>